<dbReference type="SUPFAM" id="SSF46689">
    <property type="entry name" value="Homeodomain-like"/>
    <property type="match status" value="1"/>
</dbReference>
<dbReference type="InterPro" id="IPR002078">
    <property type="entry name" value="Sigma_54_int"/>
</dbReference>
<comment type="caution">
    <text evidence="8">The sequence shown here is derived from an EMBL/GenBank/DDBJ whole genome shotgun (WGS) entry which is preliminary data.</text>
</comment>
<dbReference type="Pfam" id="PF25601">
    <property type="entry name" value="AAA_lid_14"/>
    <property type="match status" value="1"/>
</dbReference>
<dbReference type="Gene3D" id="1.10.8.60">
    <property type="match status" value="1"/>
</dbReference>
<dbReference type="InterPro" id="IPR027417">
    <property type="entry name" value="P-loop_NTPase"/>
</dbReference>
<dbReference type="InterPro" id="IPR000014">
    <property type="entry name" value="PAS"/>
</dbReference>
<dbReference type="InterPro" id="IPR025662">
    <property type="entry name" value="Sigma_54_int_dom_ATP-bd_1"/>
</dbReference>
<keyword evidence="4" id="KW-0238">DNA-binding</keyword>
<keyword evidence="9" id="KW-1185">Reference proteome</keyword>
<evidence type="ECO:0000256" key="1">
    <source>
        <dbReference type="ARBA" id="ARBA00022741"/>
    </source>
</evidence>
<dbReference type="Pfam" id="PF00989">
    <property type="entry name" value="PAS"/>
    <property type="match status" value="1"/>
</dbReference>
<dbReference type="SMART" id="SM00091">
    <property type="entry name" value="PAS"/>
    <property type="match status" value="1"/>
</dbReference>
<dbReference type="CDD" id="cd00130">
    <property type="entry name" value="PAS"/>
    <property type="match status" value="1"/>
</dbReference>
<keyword evidence="5" id="KW-0804">Transcription</keyword>
<dbReference type="Gene3D" id="3.30.450.20">
    <property type="entry name" value="PAS domain"/>
    <property type="match status" value="1"/>
</dbReference>
<dbReference type="PROSITE" id="PS00688">
    <property type="entry name" value="SIGMA54_INTERACT_3"/>
    <property type="match status" value="1"/>
</dbReference>
<dbReference type="SMART" id="SM00382">
    <property type="entry name" value="AAA"/>
    <property type="match status" value="1"/>
</dbReference>
<dbReference type="InterPro" id="IPR003593">
    <property type="entry name" value="AAA+_ATPase"/>
</dbReference>
<keyword evidence="3" id="KW-0805">Transcription regulation</keyword>
<dbReference type="RefSeq" id="WP_041101332.1">
    <property type="nucleotide sequence ID" value="NZ_JARTHD010000023.1"/>
</dbReference>
<dbReference type="InterPro" id="IPR058031">
    <property type="entry name" value="AAA_lid_NorR"/>
</dbReference>
<dbReference type="PROSITE" id="PS00676">
    <property type="entry name" value="SIGMA54_INTERACT_2"/>
    <property type="match status" value="1"/>
</dbReference>
<dbReference type="InterPro" id="IPR013767">
    <property type="entry name" value="PAS_fold"/>
</dbReference>
<dbReference type="PANTHER" id="PTHR32071">
    <property type="entry name" value="TRANSCRIPTIONAL REGULATORY PROTEIN"/>
    <property type="match status" value="1"/>
</dbReference>
<dbReference type="Proteomes" id="UP000031982">
    <property type="component" value="Unassembled WGS sequence"/>
</dbReference>
<dbReference type="Gene3D" id="3.40.50.300">
    <property type="entry name" value="P-loop containing nucleotide triphosphate hydrolases"/>
    <property type="match status" value="1"/>
</dbReference>
<keyword evidence="2" id="KW-0067">ATP-binding</keyword>
<dbReference type="SUPFAM" id="SSF55781">
    <property type="entry name" value="GAF domain-like"/>
    <property type="match status" value="1"/>
</dbReference>
<reference evidence="8 9" key="1">
    <citation type="submission" date="2015-01" db="EMBL/GenBank/DDBJ databases">
        <title>Genome Assembly of Bacillus badius MTCC 1458.</title>
        <authorList>
            <person name="Verma A."/>
            <person name="Khatri I."/>
            <person name="Mual P."/>
            <person name="Subramanian S."/>
            <person name="Krishnamurthi S."/>
        </authorList>
    </citation>
    <scope>NUCLEOTIDE SEQUENCE [LARGE SCALE GENOMIC DNA]</scope>
    <source>
        <strain evidence="8 9">MTCC 1458</strain>
    </source>
</reference>
<evidence type="ECO:0000313" key="8">
    <source>
        <dbReference type="EMBL" id="KIL75885.1"/>
    </source>
</evidence>
<dbReference type="InterPro" id="IPR035965">
    <property type="entry name" value="PAS-like_dom_sf"/>
</dbReference>
<dbReference type="PROSITE" id="PS50112">
    <property type="entry name" value="PAS"/>
    <property type="match status" value="1"/>
</dbReference>
<evidence type="ECO:0000259" key="7">
    <source>
        <dbReference type="PROSITE" id="PS50112"/>
    </source>
</evidence>
<evidence type="ECO:0000313" key="9">
    <source>
        <dbReference type="Proteomes" id="UP000031982"/>
    </source>
</evidence>
<dbReference type="PANTHER" id="PTHR32071:SF57">
    <property type="entry name" value="C4-DICARBOXYLATE TRANSPORT TRANSCRIPTIONAL REGULATORY PROTEIN DCTD"/>
    <property type="match status" value="1"/>
</dbReference>
<gene>
    <name evidence="8" type="ORF">SD77_2725</name>
</gene>
<dbReference type="Gene3D" id="3.30.450.40">
    <property type="match status" value="1"/>
</dbReference>
<evidence type="ECO:0000256" key="2">
    <source>
        <dbReference type="ARBA" id="ARBA00022840"/>
    </source>
</evidence>
<evidence type="ECO:0000256" key="3">
    <source>
        <dbReference type="ARBA" id="ARBA00023015"/>
    </source>
</evidence>
<evidence type="ECO:0000256" key="5">
    <source>
        <dbReference type="ARBA" id="ARBA00023163"/>
    </source>
</evidence>
<dbReference type="Pfam" id="PF00158">
    <property type="entry name" value="Sigma54_activat"/>
    <property type="match status" value="1"/>
</dbReference>
<dbReference type="PROSITE" id="PS00675">
    <property type="entry name" value="SIGMA54_INTERACT_1"/>
    <property type="match status" value="1"/>
</dbReference>
<dbReference type="PROSITE" id="PS50045">
    <property type="entry name" value="SIGMA54_INTERACT_4"/>
    <property type="match status" value="1"/>
</dbReference>
<protein>
    <submittedName>
        <fullName evidence="8">Response regulator of zinc sigma-54-dependent two-component system</fullName>
    </submittedName>
</protein>
<dbReference type="InterPro" id="IPR029016">
    <property type="entry name" value="GAF-like_dom_sf"/>
</dbReference>
<evidence type="ECO:0000259" key="6">
    <source>
        <dbReference type="PROSITE" id="PS50045"/>
    </source>
</evidence>
<feature type="domain" description="Sigma-54 factor interaction" evidence="6">
    <location>
        <begin position="285"/>
        <end position="515"/>
    </location>
</feature>
<dbReference type="SUPFAM" id="SSF52540">
    <property type="entry name" value="P-loop containing nucleoside triphosphate hydrolases"/>
    <property type="match status" value="1"/>
</dbReference>
<name>A0ABR5APY7_BACBA</name>
<sequence length="608" mass="67534">MTFLQGIQELVQQVADAISAALKVEAEIVDETMTVMAGTGECRKRVNTKEEGGKKEAGYVYGRVLITKQAFVVEDARNDPMYDPLVDTGELEEVAEICCPILYKEKAIGVIGLLAFNQEQHSRLIKNKQQMLNFLWRMSELITGKVAEKEAANQLLLTKNKLNTILESIQDGILAIDHCGTVTHCNSTVELLLDTPKGQLVGKPLKQLLPESPMLSVLESGKGYTEKEEIYQTPKQHFHFVVTATPIFNQNHIYGVVASIRKMSDVRKLAYSLTAGELDLSFAEVKGKSNMIKSLKQQAMKVSNSHSNILLTGESGTGKGVFAMAIHNASNRASGPFISVNCGSIPETLLESELFGYAKGAFTGANKEGKIGKFEMADGGTIFLDEIGDLPLHLQVKLLHVLQHKKVERVGGGQPLPVDIKVIAATNQNLEKMVKEGEFRADLYFRLNVIPLYLPPLRERKVDIPILMNHFLSKHTASLRKNIYGFDPHVIELFQNYNWPGNVRELENAVEYAVNMEQSNRITVQSVPGRILEQKNIPSEPSSLKAMLSLHEKEILQDMLRKYGHSVKAKKQIAAQLNISLATLYRKLEEHGLQSASFPAGYSPFTHT</sequence>
<evidence type="ECO:0000256" key="4">
    <source>
        <dbReference type="ARBA" id="ARBA00023125"/>
    </source>
</evidence>
<accession>A0ABR5APY7</accession>
<organism evidence="8 9">
    <name type="scientific">Bacillus badius</name>
    <dbReference type="NCBI Taxonomy" id="1455"/>
    <lineage>
        <taxon>Bacteria</taxon>
        <taxon>Bacillati</taxon>
        <taxon>Bacillota</taxon>
        <taxon>Bacilli</taxon>
        <taxon>Bacillales</taxon>
        <taxon>Bacillaceae</taxon>
        <taxon>Pseudobacillus</taxon>
    </lineage>
</organism>
<dbReference type="CDD" id="cd00009">
    <property type="entry name" value="AAA"/>
    <property type="match status" value="1"/>
</dbReference>
<dbReference type="InterPro" id="IPR025943">
    <property type="entry name" value="Sigma_54_int_dom_ATP-bd_2"/>
</dbReference>
<dbReference type="Gene3D" id="1.10.10.60">
    <property type="entry name" value="Homeodomain-like"/>
    <property type="match status" value="1"/>
</dbReference>
<dbReference type="InterPro" id="IPR025944">
    <property type="entry name" value="Sigma_54_int_dom_CS"/>
</dbReference>
<dbReference type="EMBL" id="JXLP01000021">
    <property type="protein sequence ID" value="KIL75885.1"/>
    <property type="molecule type" value="Genomic_DNA"/>
</dbReference>
<dbReference type="InterPro" id="IPR009057">
    <property type="entry name" value="Homeodomain-like_sf"/>
</dbReference>
<proteinExistence type="predicted"/>
<keyword evidence="1" id="KW-0547">Nucleotide-binding</keyword>
<feature type="domain" description="PAS" evidence="7">
    <location>
        <begin position="158"/>
        <end position="212"/>
    </location>
</feature>
<dbReference type="SUPFAM" id="SSF55785">
    <property type="entry name" value="PYP-like sensor domain (PAS domain)"/>
    <property type="match status" value="1"/>
</dbReference>